<feature type="compositionally biased region" description="Basic and acidic residues" evidence="1">
    <location>
        <begin position="19"/>
        <end position="28"/>
    </location>
</feature>
<dbReference type="EMBL" id="GBXM01099614">
    <property type="protein sequence ID" value="JAH08963.1"/>
    <property type="molecule type" value="Transcribed_RNA"/>
</dbReference>
<reference evidence="2" key="2">
    <citation type="journal article" date="2015" name="Fish Shellfish Immunol.">
        <title>Early steps in the European eel (Anguilla anguilla)-Vibrio vulnificus interaction in the gills: Role of the RtxA13 toxin.</title>
        <authorList>
            <person name="Callol A."/>
            <person name="Pajuelo D."/>
            <person name="Ebbesson L."/>
            <person name="Teles M."/>
            <person name="MacKenzie S."/>
            <person name="Amaro C."/>
        </authorList>
    </citation>
    <scope>NUCLEOTIDE SEQUENCE</scope>
</reference>
<evidence type="ECO:0000313" key="2">
    <source>
        <dbReference type="EMBL" id="JAH08963.1"/>
    </source>
</evidence>
<feature type="region of interest" description="Disordered" evidence="1">
    <location>
        <begin position="1"/>
        <end position="48"/>
    </location>
</feature>
<organism evidence="2">
    <name type="scientific">Anguilla anguilla</name>
    <name type="common">European freshwater eel</name>
    <name type="synonym">Muraena anguilla</name>
    <dbReference type="NCBI Taxonomy" id="7936"/>
    <lineage>
        <taxon>Eukaryota</taxon>
        <taxon>Metazoa</taxon>
        <taxon>Chordata</taxon>
        <taxon>Craniata</taxon>
        <taxon>Vertebrata</taxon>
        <taxon>Euteleostomi</taxon>
        <taxon>Actinopterygii</taxon>
        <taxon>Neopterygii</taxon>
        <taxon>Teleostei</taxon>
        <taxon>Anguilliformes</taxon>
        <taxon>Anguillidae</taxon>
        <taxon>Anguilla</taxon>
    </lineage>
</organism>
<sequence length="73" mass="8132">MMSTGLHLSAESSRTQEQPGRKNEERRTSLRTKVSGNPERDRSPAQPGLGVSELLQQACHLVALILFFDRQAL</sequence>
<evidence type="ECO:0000256" key="1">
    <source>
        <dbReference type="SAM" id="MobiDB-lite"/>
    </source>
</evidence>
<dbReference type="AlphaFoldDB" id="A0A0E9PYM2"/>
<proteinExistence type="predicted"/>
<name>A0A0E9PYM2_ANGAN</name>
<protein>
    <submittedName>
        <fullName evidence="2">Uncharacterized protein</fullName>
    </submittedName>
</protein>
<reference evidence="2" key="1">
    <citation type="submission" date="2014-11" db="EMBL/GenBank/DDBJ databases">
        <authorList>
            <person name="Amaro Gonzalez C."/>
        </authorList>
    </citation>
    <scope>NUCLEOTIDE SEQUENCE</scope>
</reference>
<accession>A0A0E9PYM2</accession>